<gene>
    <name evidence="2" type="ORF">L211DRAFT_637924</name>
</gene>
<evidence type="ECO:0000313" key="3">
    <source>
        <dbReference type="Proteomes" id="UP000267821"/>
    </source>
</evidence>
<name>A0A3N4LF98_9PEZI</name>
<protein>
    <submittedName>
        <fullName evidence="2">Uncharacterized protein</fullName>
    </submittedName>
</protein>
<feature type="compositionally biased region" description="Polar residues" evidence="1">
    <location>
        <begin position="181"/>
        <end position="190"/>
    </location>
</feature>
<dbReference type="AlphaFoldDB" id="A0A3N4LF98"/>
<evidence type="ECO:0000313" key="2">
    <source>
        <dbReference type="EMBL" id="RPB19361.1"/>
    </source>
</evidence>
<organism evidence="2 3">
    <name type="scientific">Terfezia boudieri ATCC MYA-4762</name>
    <dbReference type="NCBI Taxonomy" id="1051890"/>
    <lineage>
        <taxon>Eukaryota</taxon>
        <taxon>Fungi</taxon>
        <taxon>Dikarya</taxon>
        <taxon>Ascomycota</taxon>
        <taxon>Pezizomycotina</taxon>
        <taxon>Pezizomycetes</taxon>
        <taxon>Pezizales</taxon>
        <taxon>Pezizaceae</taxon>
        <taxon>Terfezia</taxon>
    </lineage>
</organism>
<feature type="compositionally biased region" description="Low complexity" evidence="1">
    <location>
        <begin position="368"/>
        <end position="377"/>
    </location>
</feature>
<feature type="compositionally biased region" description="Polar residues" evidence="1">
    <location>
        <begin position="420"/>
        <end position="433"/>
    </location>
</feature>
<dbReference type="InParanoid" id="A0A3N4LF98"/>
<feature type="region of interest" description="Disordered" evidence="1">
    <location>
        <begin position="393"/>
        <end position="462"/>
    </location>
</feature>
<feature type="region of interest" description="Disordered" evidence="1">
    <location>
        <begin position="356"/>
        <end position="377"/>
    </location>
</feature>
<dbReference type="Proteomes" id="UP000267821">
    <property type="component" value="Unassembled WGS sequence"/>
</dbReference>
<proteinExistence type="predicted"/>
<dbReference type="EMBL" id="ML121590">
    <property type="protein sequence ID" value="RPB19361.1"/>
    <property type="molecule type" value="Genomic_DNA"/>
</dbReference>
<reference evidence="2 3" key="1">
    <citation type="journal article" date="2018" name="Nat. Ecol. Evol.">
        <title>Pezizomycetes genomes reveal the molecular basis of ectomycorrhizal truffle lifestyle.</title>
        <authorList>
            <person name="Murat C."/>
            <person name="Payen T."/>
            <person name="Noel B."/>
            <person name="Kuo A."/>
            <person name="Morin E."/>
            <person name="Chen J."/>
            <person name="Kohler A."/>
            <person name="Krizsan K."/>
            <person name="Balestrini R."/>
            <person name="Da Silva C."/>
            <person name="Montanini B."/>
            <person name="Hainaut M."/>
            <person name="Levati E."/>
            <person name="Barry K.W."/>
            <person name="Belfiori B."/>
            <person name="Cichocki N."/>
            <person name="Clum A."/>
            <person name="Dockter R.B."/>
            <person name="Fauchery L."/>
            <person name="Guy J."/>
            <person name="Iotti M."/>
            <person name="Le Tacon F."/>
            <person name="Lindquist E.A."/>
            <person name="Lipzen A."/>
            <person name="Malagnac F."/>
            <person name="Mello A."/>
            <person name="Molinier V."/>
            <person name="Miyauchi S."/>
            <person name="Poulain J."/>
            <person name="Riccioni C."/>
            <person name="Rubini A."/>
            <person name="Sitrit Y."/>
            <person name="Splivallo R."/>
            <person name="Traeger S."/>
            <person name="Wang M."/>
            <person name="Zifcakova L."/>
            <person name="Wipf D."/>
            <person name="Zambonelli A."/>
            <person name="Paolocci F."/>
            <person name="Nowrousian M."/>
            <person name="Ottonello S."/>
            <person name="Baldrian P."/>
            <person name="Spatafora J.W."/>
            <person name="Henrissat B."/>
            <person name="Nagy L.G."/>
            <person name="Aury J.M."/>
            <person name="Wincker P."/>
            <person name="Grigoriev I.V."/>
            <person name="Bonfante P."/>
            <person name="Martin F.M."/>
        </authorList>
    </citation>
    <scope>NUCLEOTIDE SEQUENCE [LARGE SCALE GENOMIC DNA]</scope>
    <source>
        <strain evidence="2 3">ATCC MYA-4762</strain>
    </source>
</reference>
<evidence type="ECO:0000256" key="1">
    <source>
        <dbReference type="SAM" id="MobiDB-lite"/>
    </source>
</evidence>
<feature type="region of interest" description="Disordered" evidence="1">
    <location>
        <begin position="27"/>
        <end position="233"/>
    </location>
</feature>
<feature type="region of interest" description="Disordered" evidence="1">
    <location>
        <begin position="291"/>
        <end position="323"/>
    </location>
</feature>
<feature type="compositionally biased region" description="Polar residues" evidence="1">
    <location>
        <begin position="204"/>
        <end position="221"/>
    </location>
</feature>
<accession>A0A3N4LF98</accession>
<sequence length="485" mass="52768">MHSASKRDSENMDEFFRRSEMECRVNSPVLLPTVPPPETPLAMDTDMDSPETGVARGSGERRHGEQSGLENFSFSGRARLPSVEEWKGLPPPASSAQAATHRHSGRDTLPQDTASTEISGRGGYHSMGASREMDRNATSRQHQQCQQIDRPRGMGGGYYHQIHDRENDSQERRGGDYLSLGRSSNRQVEQFSGPEHATGRLASNGWTSVNSSSYSQQTADGSRTVGFATHPHNSSAVRDAGAVVGSEEFSIARPPVQVVGTEELRRLEQEEENLLNELQRVRTKKKKLLDELDQSRSLSSPQTAPARRAHIAAPDQEDVEMLDCHPGSKWSAQAEKPISSVAASARTVSVSQLLNAEDASGGAGPIGPTTSPSTNTRATTHMNAVQEESAQDLFLPPKSGSPPPPRWQFPAPAGVASARGKSSTTTAINTARGSTEVHPFRRPQSWYNNRVKPGPANATGKDNSKEYKAFCPHCQSSFRLPCQLR</sequence>
<feature type="compositionally biased region" description="Basic and acidic residues" evidence="1">
    <location>
        <begin position="161"/>
        <end position="175"/>
    </location>
</feature>
<keyword evidence="3" id="KW-1185">Reference proteome</keyword>
<feature type="compositionally biased region" description="Polar residues" evidence="1">
    <location>
        <begin position="138"/>
        <end position="147"/>
    </location>
</feature>